<protein>
    <submittedName>
        <fullName evidence="1">Uncharacterized protein</fullName>
    </submittedName>
</protein>
<organism evidence="1 2">
    <name type="scientific">Lactococcus lactis subsp. lactis</name>
    <name type="common">Streptococcus lactis</name>
    <dbReference type="NCBI Taxonomy" id="1360"/>
    <lineage>
        <taxon>Bacteria</taxon>
        <taxon>Bacillati</taxon>
        <taxon>Bacillota</taxon>
        <taxon>Bacilli</taxon>
        <taxon>Lactobacillales</taxon>
        <taxon>Streptococcaceae</taxon>
        <taxon>Lactococcus</taxon>
    </lineage>
</organism>
<reference evidence="2" key="1">
    <citation type="submission" date="2015-10" db="EMBL/GenBank/DDBJ databases">
        <title>Draft Genome Sequences of 11 Lactococcus lactis subspecies cremoris strains.</title>
        <authorList>
            <person name="Wels M."/>
            <person name="Backus L."/>
            <person name="Boekhorst J."/>
            <person name="Dijkstra A."/>
            <person name="Beerthuizen M."/>
            <person name="Kelly W."/>
            <person name="Siezen R."/>
            <person name="Bachmann H."/>
            <person name="Van Hijum S."/>
        </authorList>
    </citation>
    <scope>NUCLEOTIDE SEQUENCE [LARGE SCALE GENOMIC DNA]</scope>
    <source>
        <strain evidence="2">M20</strain>
    </source>
</reference>
<sequence length="42" mass="5071">MEFLLYNIIINNFQKNFLNIIKVLSVLTGIDYRLFFALDKFK</sequence>
<gene>
    <name evidence="1" type="ORF">M20_1452</name>
</gene>
<dbReference type="EMBL" id="LKLU01000084">
    <property type="protein sequence ID" value="KSU20594.1"/>
    <property type="molecule type" value="Genomic_DNA"/>
</dbReference>
<accession>A0A0V8CU21</accession>
<evidence type="ECO:0000313" key="2">
    <source>
        <dbReference type="Proteomes" id="UP000053719"/>
    </source>
</evidence>
<dbReference type="AlphaFoldDB" id="A0A0V8CU21"/>
<dbReference type="Proteomes" id="UP000053719">
    <property type="component" value="Unassembled WGS sequence"/>
</dbReference>
<evidence type="ECO:0000313" key="1">
    <source>
        <dbReference type="EMBL" id="KSU20594.1"/>
    </source>
</evidence>
<comment type="caution">
    <text evidence="1">The sequence shown here is derived from an EMBL/GenBank/DDBJ whole genome shotgun (WGS) entry which is preliminary data.</text>
</comment>
<name>A0A0V8CU21_LACLL</name>
<proteinExistence type="predicted"/>